<evidence type="ECO:0008006" key="3">
    <source>
        <dbReference type="Google" id="ProtNLM"/>
    </source>
</evidence>
<comment type="caution">
    <text evidence="1">The sequence shown here is derived from an EMBL/GenBank/DDBJ whole genome shotgun (WGS) entry which is preliminary data.</text>
</comment>
<evidence type="ECO:0000313" key="1">
    <source>
        <dbReference type="EMBL" id="MBD8026060.1"/>
    </source>
</evidence>
<protein>
    <recommendedName>
        <fullName evidence="3">SH3 domain-containing protein</fullName>
    </recommendedName>
</protein>
<reference evidence="1 2" key="1">
    <citation type="submission" date="2020-08" db="EMBL/GenBank/DDBJ databases">
        <title>A Genomic Blueprint of the Chicken Gut Microbiome.</title>
        <authorList>
            <person name="Gilroy R."/>
            <person name="Ravi A."/>
            <person name="Getino M."/>
            <person name="Pursley I."/>
            <person name="Horton D.L."/>
            <person name="Alikhan N.-F."/>
            <person name="Baker D."/>
            <person name="Gharbi K."/>
            <person name="Hall N."/>
            <person name="Watson M."/>
            <person name="Adriaenssens E.M."/>
            <person name="Foster-Nyarko E."/>
            <person name="Jarju S."/>
            <person name="Secka A."/>
            <person name="Antonio M."/>
            <person name="Oren A."/>
            <person name="Chaudhuri R."/>
            <person name="La Ragione R.M."/>
            <person name="Hildebrand F."/>
            <person name="Pallen M.J."/>
        </authorList>
    </citation>
    <scope>NUCLEOTIDE SEQUENCE [LARGE SCALE GENOMIC DNA]</scope>
    <source>
        <strain evidence="1 2">Re31</strain>
    </source>
</reference>
<dbReference type="RefSeq" id="WP_191706571.1">
    <property type="nucleotide sequence ID" value="NZ_JACSQA010000004.1"/>
</dbReference>
<accession>A0ABR8X9T7</accession>
<name>A0ABR8X9T7_9BACL</name>
<keyword evidence="2" id="KW-1185">Reference proteome</keyword>
<dbReference type="Proteomes" id="UP000640930">
    <property type="component" value="Unassembled WGS sequence"/>
</dbReference>
<evidence type="ECO:0000313" key="2">
    <source>
        <dbReference type="Proteomes" id="UP000640930"/>
    </source>
</evidence>
<proteinExistence type="predicted"/>
<gene>
    <name evidence="1" type="ORF">H9636_05255</name>
</gene>
<organism evidence="1 2">
    <name type="scientific">Ureibacillus galli</name>
    <dbReference type="NCBI Taxonomy" id="2762222"/>
    <lineage>
        <taxon>Bacteria</taxon>
        <taxon>Bacillati</taxon>
        <taxon>Bacillota</taxon>
        <taxon>Bacilli</taxon>
        <taxon>Bacillales</taxon>
        <taxon>Caryophanaceae</taxon>
        <taxon>Ureibacillus</taxon>
    </lineage>
</organism>
<sequence>MVYYSSYRTSSPQGVDSNYHTVDIPIRYQYNPCQGVGFPPSYTPTPPINDQIINPQTLSACIGKWTYFWTENTGEGWMYVKSVDESNVYGCVWIYIDQWFLQYRYIPMRNIYNYIIHQ</sequence>
<dbReference type="EMBL" id="JACSQA010000004">
    <property type="protein sequence ID" value="MBD8026060.1"/>
    <property type="molecule type" value="Genomic_DNA"/>
</dbReference>